<evidence type="ECO:0000256" key="4">
    <source>
        <dbReference type="ARBA" id="ARBA00023002"/>
    </source>
</evidence>
<dbReference type="Pfam" id="PF00106">
    <property type="entry name" value="adh_short"/>
    <property type="match status" value="1"/>
</dbReference>
<dbReference type="Gene3D" id="3.40.50.720">
    <property type="entry name" value="NAD(P)-binding Rossmann-like Domain"/>
    <property type="match status" value="1"/>
</dbReference>
<dbReference type="PANTHER" id="PTHR43899:SF7">
    <property type="entry name" value="17-BETA-HYDROXYSTEROID DEHYDROGENASE TYPE 3"/>
    <property type="match status" value="1"/>
</dbReference>
<dbReference type="AlphaFoldDB" id="A0A8D0KSR8"/>
<evidence type="ECO:0000313" key="6">
    <source>
        <dbReference type="Ensembl" id="ENSSOCP00000006925.1"/>
    </source>
</evidence>
<dbReference type="PRINTS" id="PR00081">
    <property type="entry name" value="GDHRDH"/>
</dbReference>
<dbReference type="PANTHER" id="PTHR43899">
    <property type="entry name" value="RH59310P"/>
    <property type="match status" value="1"/>
</dbReference>
<dbReference type="InterPro" id="IPR020904">
    <property type="entry name" value="Sc_DH/Rdtase_CS"/>
</dbReference>
<evidence type="ECO:0000256" key="5">
    <source>
        <dbReference type="RuleBase" id="RU000363"/>
    </source>
</evidence>
<dbReference type="PROSITE" id="PS00061">
    <property type="entry name" value="ADH_SHORT"/>
    <property type="match status" value="1"/>
</dbReference>
<keyword evidence="3" id="KW-0752">Steroid biosynthesis</keyword>
<dbReference type="GO" id="GO:0006694">
    <property type="term" value="P:steroid biosynthetic process"/>
    <property type="evidence" value="ECO:0007669"/>
    <property type="project" value="UniProtKB-KW"/>
</dbReference>
<evidence type="ECO:0000256" key="2">
    <source>
        <dbReference type="ARBA" id="ARBA00022857"/>
    </source>
</evidence>
<comment type="subcellular location">
    <subcellularLocation>
        <location evidence="1">Endoplasmic reticulum</location>
    </subcellularLocation>
</comment>
<keyword evidence="2" id="KW-0521">NADP</keyword>
<organism evidence="6 7">
    <name type="scientific">Strix occidentalis caurina</name>
    <name type="common">northern spotted owl</name>
    <dbReference type="NCBI Taxonomy" id="311401"/>
    <lineage>
        <taxon>Eukaryota</taxon>
        <taxon>Metazoa</taxon>
        <taxon>Chordata</taxon>
        <taxon>Craniata</taxon>
        <taxon>Vertebrata</taxon>
        <taxon>Euteleostomi</taxon>
        <taxon>Archelosauria</taxon>
        <taxon>Archosauria</taxon>
        <taxon>Dinosauria</taxon>
        <taxon>Saurischia</taxon>
        <taxon>Theropoda</taxon>
        <taxon>Coelurosauria</taxon>
        <taxon>Aves</taxon>
        <taxon>Neognathae</taxon>
        <taxon>Neoaves</taxon>
        <taxon>Telluraves</taxon>
        <taxon>Strigiformes</taxon>
        <taxon>Strigidae</taxon>
        <taxon>Strix</taxon>
    </lineage>
</organism>
<comment type="similarity">
    <text evidence="5">Belongs to the short-chain dehydrogenases/reductases (SDR) family.</text>
</comment>
<dbReference type="PRINTS" id="PR00080">
    <property type="entry name" value="SDRFAMILY"/>
</dbReference>
<dbReference type="InterPro" id="IPR002347">
    <property type="entry name" value="SDR_fam"/>
</dbReference>
<protein>
    <submittedName>
        <fullName evidence="6">Hydroxysteroid 17-beta dehydrogenase 3</fullName>
    </submittedName>
</protein>
<keyword evidence="3" id="KW-0444">Lipid biosynthesis</keyword>
<dbReference type="PIRSF" id="PIRSF000126">
    <property type="entry name" value="11-beta-HSD1"/>
    <property type="match status" value="1"/>
</dbReference>
<dbReference type="InterPro" id="IPR051019">
    <property type="entry name" value="VLCFA-Steroid_DH"/>
</dbReference>
<sequence>MEVFQQQLLTLLGGLICFCILVKCIRFMKYIFPRIWNTLPQTFFRSLGEWAVVTGAGDGLGKAYSFELAKRGLNVVMISRTLDKLQRVASEVERTTGQKVKVIQADFTKNTVYENIEKSLQGLDIGVLVNNVGMLHNPLPCRFLNGPDVDENLVNCNIISVTKVCDTLASKGLILNLSSGLGTFPCPLYTMYSASKAFISTFSKALQAEYKAKGIIIQVVAPYGVSTPMTMHQKPGLITKTAEAFVSESLDYVTFGDEIFGCLAHEMLVIEFVAL</sequence>
<dbReference type="CDD" id="cd05356">
    <property type="entry name" value="17beta-HSD1_like_SDR_c"/>
    <property type="match status" value="1"/>
</dbReference>
<evidence type="ECO:0000313" key="7">
    <source>
        <dbReference type="Proteomes" id="UP000694551"/>
    </source>
</evidence>
<keyword evidence="4" id="KW-0560">Oxidoreductase</keyword>
<dbReference type="Proteomes" id="UP000694551">
    <property type="component" value="Unplaced"/>
</dbReference>
<dbReference type="GO" id="GO:0047045">
    <property type="term" value="F:testosterone dehydrogenase (NADP+) activity"/>
    <property type="evidence" value="ECO:0007669"/>
    <property type="project" value="TreeGrafter"/>
</dbReference>
<reference evidence="6" key="1">
    <citation type="submission" date="2025-08" db="UniProtKB">
        <authorList>
            <consortium name="Ensembl"/>
        </authorList>
    </citation>
    <scope>IDENTIFICATION</scope>
</reference>
<dbReference type="GO" id="GO:0005783">
    <property type="term" value="C:endoplasmic reticulum"/>
    <property type="evidence" value="ECO:0007669"/>
    <property type="project" value="UniProtKB-SubCell"/>
</dbReference>
<evidence type="ECO:0000256" key="3">
    <source>
        <dbReference type="ARBA" id="ARBA00022955"/>
    </source>
</evidence>
<dbReference type="InterPro" id="IPR036291">
    <property type="entry name" value="NAD(P)-bd_dom_sf"/>
</dbReference>
<name>A0A8D0KSR8_STROC</name>
<evidence type="ECO:0000256" key="1">
    <source>
        <dbReference type="ARBA" id="ARBA00004240"/>
    </source>
</evidence>
<dbReference type="Ensembl" id="ENSSOCT00000007097.1">
    <property type="protein sequence ID" value="ENSSOCP00000006925.1"/>
    <property type="gene ID" value="ENSSOCG00000005288.1"/>
</dbReference>
<keyword evidence="7" id="KW-1185">Reference proteome</keyword>
<dbReference type="FunFam" id="3.40.50.720:FF:000137">
    <property type="entry name" value="Hydroxysteroid (17-beta) dehydrogenase 3"/>
    <property type="match status" value="1"/>
</dbReference>
<accession>A0A8D0KSR8</accession>
<proteinExistence type="inferred from homology"/>
<dbReference type="SUPFAM" id="SSF51735">
    <property type="entry name" value="NAD(P)-binding Rossmann-fold domains"/>
    <property type="match status" value="1"/>
</dbReference>
<reference evidence="6" key="2">
    <citation type="submission" date="2025-09" db="UniProtKB">
        <authorList>
            <consortium name="Ensembl"/>
        </authorList>
    </citation>
    <scope>IDENTIFICATION</scope>
</reference>
<keyword evidence="3" id="KW-0443">Lipid metabolism</keyword>